<feature type="transmembrane region" description="Helical" evidence="6">
    <location>
        <begin position="9"/>
        <end position="26"/>
    </location>
</feature>
<dbReference type="EMBL" id="JACHGH010000008">
    <property type="protein sequence ID" value="MBB6454372.1"/>
    <property type="molecule type" value="Genomic_DNA"/>
</dbReference>
<evidence type="ECO:0000313" key="8">
    <source>
        <dbReference type="Proteomes" id="UP000581688"/>
    </source>
</evidence>
<proteinExistence type="inferred from homology"/>
<keyword evidence="5 6" id="KW-0472">Membrane</keyword>
<keyword evidence="8" id="KW-1185">Reference proteome</keyword>
<comment type="similarity">
    <text evidence="2">Belongs to the autoinducer-2 exporter (AI-2E) (TC 2.A.86) family.</text>
</comment>
<gene>
    <name evidence="7" type="ORF">HNQ94_002847</name>
</gene>
<feature type="transmembrane region" description="Helical" evidence="6">
    <location>
        <begin position="154"/>
        <end position="179"/>
    </location>
</feature>
<accession>A0A841Q7V9</accession>
<reference evidence="7 8" key="1">
    <citation type="submission" date="2020-08" db="EMBL/GenBank/DDBJ databases">
        <title>Genomic Encyclopedia of Type Strains, Phase IV (KMG-IV): sequencing the most valuable type-strain genomes for metagenomic binning, comparative biology and taxonomic classification.</title>
        <authorList>
            <person name="Goeker M."/>
        </authorList>
    </citation>
    <scope>NUCLEOTIDE SEQUENCE [LARGE SCALE GENOMIC DNA]</scope>
    <source>
        <strain evidence="7 8">DSM 19612</strain>
    </source>
</reference>
<feature type="transmembrane region" description="Helical" evidence="6">
    <location>
        <begin position="219"/>
        <end position="236"/>
    </location>
</feature>
<evidence type="ECO:0000256" key="5">
    <source>
        <dbReference type="ARBA" id="ARBA00023136"/>
    </source>
</evidence>
<dbReference type="AlphaFoldDB" id="A0A841Q7V9"/>
<dbReference type="GO" id="GO:0016020">
    <property type="term" value="C:membrane"/>
    <property type="evidence" value="ECO:0007669"/>
    <property type="project" value="UniProtKB-SubCell"/>
</dbReference>
<comment type="subcellular location">
    <subcellularLocation>
        <location evidence="1">Membrane</location>
        <topology evidence="1">Multi-pass membrane protein</topology>
    </subcellularLocation>
</comment>
<protein>
    <submittedName>
        <fullName evidence="7">Putative PurR-regulated permease PerM</fullName>
    </submittedName>
</protein>
<evidence type="ECO:0000256" key="1">
    <source>
        <dbReference type="ARBA" id="ARBA00004141"/>
    </source>
</evidence>
<feature type="transmembrane region" description="Helical" evidence="6">
    <location>
        <begin position="71"/>
        <end position="93"/>
    </location>
</feature>
<evidence type="ECO:0000256" key="4">
    <source>
        <dbReference type="ARBA" id="ARBA00022989"/>
    </source>
</evidence>
<keyword evidence="4 6" id="KW-1133">Transmembrane helix</keyword>
<evidence type="ECO:0000313" key="7">
    <source>
        <dbReference type="EMBL" id="MBB6454372.1"/>
    </source>
</evidence>
<dbReference type="Pfam" id="PF01594">
    <property type="entry name" value="AI-2E_transport"/>
    <property type="match status" value="1"/>
</dbReference>
<evidence type="ECO:0000256" key="6">
    <source>
        <dbReference type="SAM" id="Phobius"/>
    </source>
</evidence>
<feature type="transmembrane region" description="Helical" evidence="6">
    <location>
        <begin position="278"/>
        <end position="300"/>
    </location>
</feature>
<dbReference type="GO" id="GO:0055085">
    <property type="term" value="P:transmembrane transport"/>
    <property type="evidence" value="ECO:0007669"/>
    <property type="project" value="TreeGrafter"/>
</dbReference>
<comment type="caution">
    <text evidence="7">The sequence shown here is derived from an EMBL/GenBank/DDBJ whole genome shotgun (WGS) entry which is preliminary data.</text>
</comment>
<keyword evidence="3 6" id="KW-0812">Transmembrane</keyword>
<dbReference type="PANTHER" id="PTHR21716">
    <property type="entry name" value="TRANSMEMBRANE PROTEIN"/>
    <property type="match status" value="1"/>
</dbReference>
<evidence type="ECO:0000256" key="2">
    <source>
        <dbReference type="ARBA" id="ARBA00009773"/>
    </source>
</evidence>
<evidence type="ECO:0000256" key="3">
    <source>
        <dbReference type="ARBA" id="ARBA00022692"/>
    </source>
</evidence>
<dbReference type="Proteomes" id="UP000581688">
    <property type="component" value="Unassembled WGS sequence"/>
</dbReference>
<dbReference type="RefSeq" id="WP_174494569.1">
    <property type="nucleotide sequence ID" value="NZ_CADDWK010000001.1"/>
</dbReference>
<name>A0A841Q7V9_9BACI</name>
<feature type="transmembrane region" description="Helical" evidence="6">
    <location>
        <begin position="312"/>
        <end position="342"/>
    </location>
</feature>
<organism evidence="7 8">
    <name type="scientific">Salirhabdus euzebyi</name>
    <dbReference type="NCBI Taxonomy" id="394506"/>
    <lineage>
        <taxon>Bacteria</taxon>
        <taxon>Bacillati</taxon>
        <taxon>Bacillota</taxon>
        <taxon>Bacilli</taxon>
        <taxon>Bacillales</taxon>
        <taxon>Bacillaceae</taxon>
        <taxon>Salirhabdus</taxon>
    </lineage>
</organism>
<dbReference type="PANTHER" id="PTHR21716:SF15">
    <property type="entry name" value="TRANSPORT PROTEIN YRRI-RELATED"/>
    <property type="match status" value="1"/>
</dbReference>
<sequence length="358" mass="40407">MTEKQKKLLYWLVIGLLASILFYLLLQTLPFYQVIFSFIFTILTPLLISAFIAYLLFPLVEGLNHHFLPRWAAILSLYIIIFGGIAFGIYKAYPVFVRQLKELIENIPHLMDTYQAWTYNLYVQTSHFPEEIHDKMDQAFLSLEESLLELLTSVVYSLTRISDIFVIAAVIPILVFYLLKDFPKIKAALISVVPTKKGRVQKFLKDIDQSLGGYLRGQLLVCLFVAIISSILLWLIHMKYPLLLGTFMGLTNIIPYFGPILGAVPAVIIAFTISANKVLYVIIVVLVVQLIEGNLLSPFIVGKTLHVHPVLIIFALLIGAEAFGIIGMILAVPVLTIIKVILEPTKIIQKVKQAWAHK</sequence>
<feature type="transmembrane region" description="Helical" evidence="6">
    <location>
        <begin position="242"/>
        <end position="271"/>
    </location>
</feature>
<dbReference type="InterPro" id="IPR002549">
    <property type="entry name" value="AI-2E-like"/>
</dbReference>
<feature type="transmembrane region" description="Helical" evidence="6">
    <location>
        <begin position="32"/>
        <end position="59"/>
    </location>
</feature>